<evidence type="ECO:0000313" key="2">
    <source>
        <dbReference type="Proteomes" id="UP000466345"/>
    </source>
</evidence>
<keyword evidence="2" id="KW-1185">Reference proteome</keyword>
<organism evidence="1 2">
    <name type="scientific">Streptomyces smaragdinus</name>
    <dbReference type="NCBI Taxonomy" id="2585196"/>
    <lineage>
        <taxon>Bacteria</taxon>
        <taxon>Bacillati</taxon>
        <taxon>Actinomycetota</taxon>
        <taxon>Actinomycetes</taxon>
        <taxon>Kitasatosporales</taxon>
        <taxon>Streptomycetaceae</taxon>
        <taxon>Streptomyces</taxon>
    </lineage>
</organism>
<dbReference type="OrthoDB" id="4181976at2"/>
<dbReference type="RefSeq" id="WP_153450216.1">
    <property type="nucleotide sequence ID" value="NZ_WEGJ01000002.1"/>
</dbReference>
<name>A0A7K0CBZ1_9ACTN</name>
<accession>A0A7K0CBZ1</accession>
<dbReference type="AlphaFoldDB" id="A0A7K0CBZ1"/>
<evidence type="ECO:0000313" key="1">
    <source>
        <dbReference type="EMBL" id="MQY10923.1"/>
    </source>
</evidence>
<protein>
    <submittedName>
        <fullName evidence="1">Uncharacterized protein</fullName>
    </submittedName>
</protein>
<dbReference type="Proteomes" id="UP000466345">
    <property type="component" value="Unassembled WGS sequence"/>
</dbReference>
<comment type="caution">
    <text evidence="1">The sequence shown here is derived from an EMBL/GenBank/DDBJ whole genome shotgun (WGS) entry which is preliminary data.</text>
</comment>
<reference evidence="1 2" key="1">
    <citation type="submission" date="2019-10" db="EMBL/GenBank/DDBJ databases">
        <title>Streptomyces smaragdinus sp. nov. and Streptomyces fabii sp. nov., isolated from the gut of fungus growing-termite Macrotermes natalensis.</title>
        <authorList>
            <person name="Schwitalla J."/>
            <person name="Benndorf R."/>
            <person name="Martin K."/>
            <person name="De Beer W."/>
            <person name="Kaster A.-K."/>
            <person name="Vollmers J."/>
            <person name="Poulsen M."/>
            <person name="Beemelmanns C."/>
        </authorList>
    </citation>
    <scope>NUCLEOTIDE SEQUENCE [LARGE SCALE GENOMIC DNA]</scope>
    <source>
        <strain evidence="1 2">RB5</strain>
    </source>
</reference>
<sequence length="256" mass="27957">MTALARSGVVDGRAPDDIALLADPALTAVIVRPPERPPWLDELEQAVVAGELFVERTTLESVSLDDFASWAREALTGAPAGVSAALRDDMAGILAQVMETARIGRVMVRVFTEAPTRRCGFHVDTVPPQAPTIGAVRVYNGATTEYVHGDDVLGTAEFYGYLAHRERLSREAARTEGAALGELVAMDERPSFLRPRTTVHRVPPDATVYFRHIDVRRHWSPHPVSDAWIHRSPMCGGARLVLNVSPAERARRRGPG</sequence>
<proteinExistence type="predicted"/>
<gene>
    <name evidence="1" type="ORF">SRB5_10360</name>
</gene>
<dbReference type="EMBL" id="WEGJ01000002">
    <property type="protein sequence ID" value="MQY10923.1"/>
    <property type="molecule type" value="Genomic_DNA"/>
</dbReference>